<accession>A0A915HHG2</accession>
<sequence length="120" mass="11853">FPDSCAIVDISCVIGDCVFVINCVIVRAPAGGGPLPPNPGSGVTPATCVKVSGAGLLKVVGSKGPVLGMGGVAGPPLPPPMPLFLTASFRVGKLGAETLGILILAARLVCTRPKSPGKKP</sequence>
<dbReference type="WBParaSite" id="nRc.2.0.1.t01437-RA">
    <property type="protein sequence ID" value="nRc.2.0.1.t01437-RA"/>
    <property type="gene ID" value="nRc.2.0.1.g01437"/>
</dbReference>
<evidence type="ECO:0000313" key="2">
    <source>
        <dbReference type="WBParaSite" id="nRc.2.0.1.t01437-RA"/>
    </source>
</evidence>
<keyword evidence="1" id="KW-1185">Reference proteome</keyword>
<dbReference type="Proteomes" id="UP000887565">
    <property type="component" value="Unplaced"/>
</dbReference>
<organism evidence="1 2">
    <name type="scientific">Romanomermis culicivorax</name>
    <name type="common">Nematode worm</name>
    <dbReference type="NCBI Taxonomy" id="13658"/>
    <lineage>
        <taxon>Eukaryota</taxon>
        <taxon>Metazoa</taxon>
        <taxon>Ecdysozoa</taxon>
        <taxon>Nematoda</taxon>
        <taxon>Enoplea</taxon>
        <taxon>Dorylaimia</taxon>
        <taxon>Mermithida</taxon>
        <taxon>Mermithoidea</taxon>
        <taxon>Mermithidae</taxon>
        <taxon>Romanomermis</taxon>
    </lineage>
</organism>
<dbReference type="AlphaFoldDB" id="A0A915HHG2"/>
<proteinExistence type="predicted"/>
<reference evidence="2" key="1">
    <citation type="submission" date="2022-11" db="UniProtKB">
        <authorList>
            <consortium name="WormBaseParasite"/>
        </authorList>
    </citation>
    <scope>IDENTIFICATION</scope>
</reference>
<protein>
    <submittedName>
        <fullName evidence="2">Uncharacterized protein</fullName>
    </submittedName>
</protein>
<name>A0A915HHG2_ROMCU</name>
<evidence type="ECO:0000313" key="1">
    <source>
        <dbReference type="Proteomes" id="UP000887565"/>
    </source>
</evidence>